<proteinExistence type="predicted"/>
<dbReference type="AlphaFoldDB" id="A0AAV5MKB2"/>
<dbReference type="SUPFAM" id="SSF54928">
    <property type="entry name" value="RNA-binding domain, RBD"/>
    <property type="match status" value="1"/>
</dbReference>
<dbReference type="InterPro" id="IPR035979">
    <property type="entry name" value="RBD_domain_sf"/>
</dbReference>
<dbReference type="Gene3D" id="3.30.70.330">
    <property type="match status" value="1"/>
</dbReference>
<evidence type="ECO:0000313" key="3">
    <source>
        <dbReference type="Proteomes" id="UP001054252"/>
    </source>
</evidence>
<dbReference type="CDD" id="cd00590">
    <property type="entry name" value="RRM_SF"/>
    <property type="match status" value="1"/>
</dbReference>
<feature type="domain" description="RRM" evidence="1">
    <location>
        <begin position="42"/>
        <end position="114"/>
    </location>
</feature>
<dbReference type="InterPro" id="IPR000504">
    <property type="entry name" value="RRM_dom"/>
</dbReference>
<protein>
    <recommendedName>
        <fullName evidence="1">RRM domain-containing protein</fullName>
    </recommendedName>
</protein>
<dbReference type="Proteomes" id="UP001054252">
    <property type="component" value="Unassembled WGS sequence"/>
</dbReference>
<reference evidence="2 3" key="1">
    <citation type="journal article" date="2021" name="Commun. Biol.">
        <title>The genome of Shorea leprosula (Dipterocarpaceae) highlights the ecological relevance of drought in aseasonal tropical rainforests.</title>
        <authorList>
            <person name="Ng K.K.S."/>
            <person name="Kobayashi M.J."/>
            <person name="Fawcett J.A."/>
            <person name="Hatakeyama M."/>
            <person name="Paape T."/>
            <person name="Ng C.H."/>
            <person name="Ang C.C."/>
            <person name="Tnah L.H."/>
            <person name="Lee C.T."/>
            <person name="Nishiyama T."/>
            <person name="Sese J."/>
            <person name="O'Brien M.J."/>
            <person name="Copetti D."/>
            <person name="Mohd Noor M.I."/>
            <person name="Ong R.C."/>
            <person name="Putra M."/>
            <person name="Sireger I.Z."/>
            <person name="Indrioko S."/>
            <person name="Kosugi Y."/>
            <person name="Izuno A."/>
            <person name="Isagi Y."/>
            <person name="Lee S.L."/>
            <person name="Shimizu K.K."/>
        </authorList>
    </citation>
    <scope>NUCLEOTIDE SEQUENCE [LARGE SCALE GENOMIC DNA]</scope>
    <source>
        <strain evidence="2">214</strain>
    </source>
</reference>
<organism evidence="2 3">
    <name type="scientific">Rubroshorea leprosula</name>
    <dbReference type="NCBI Taxonomy" id="152421"/>
    <lineage>
        <taxon>Eukaryota</taxon>
        <taxon>Viridiplantae</taxon>
        <taxon>Streptophyta</taxon>
        <taxon>Embryophyta</taxon>
        <taxon>Tracheophyta</taxon>
        <taxon>Spermatophyta</taxon>
        <taxon>Magnoliopsida</taxon>
        <taxon>eudicotyledons</taxon>
        <taxon>Gunneridae</taxon>
        <taxon>Pentapetalae</taxon>
        <taxon>rosids</taxon>
        <taxon>malvids</taxon>
        <taxon>Malvales</taxon>
        <taxon>Dipterocarpaceae</taxon>
        <taxon>Rubroshorea</taxon>
    </lineage>
</organism>
<evidence type="ECO:0000313" key="2">
    <source>
        <dbReference type="EMBL" id="GKV49952.1"/>
    </source>
</evidence>
<dbReference type="InterPro" id="IPR012677">
    <property type="entry name" value="Nucleotide-bd_a/b_plait_sf"/>
</dbReference>
<dbReference type="EMBL" id="BPVZ01000329">
    <property type="protein sequence ID" value="GKV49952.1"/>
    <property type="molecule type" value="Genomic_DNA"/>
</dbReference>
<evidence type="ECO:0000259" key="1">
    <source>
        <dbReference type="SMART" id="SM00360"/>
    </source>
</evidence>
<accession>A0AAV5MKB2</accession>
<sequence length="522" mass="59409">MVSTRVSARGDTTWGSGSFQRWQGYNQRIVEYGNWRKGQVEPFFFYNFSKSWDVKALWHRFQECGKVVDMFVPRKRDNWGKHFGLVRMEGVQDVKQVEERLNRIWLGSYKLRVKIVTDRGQQRMGTQRNAGMKVNIREQRFVQPGKSYVQAVMGYSSRAGAAQAQNKKVGGQPRVEAVDRVSINQVMPATLGVRGSDDKMGGVMVENNGEEIIEFFPLHEETQWLEGSMAVVVRSMLVISTIQERIDVNGGLIKISPLGGQSLLLTECLKGYLSEYLQQNKVLFDLWCEAIYPWALAPQHGARMVWIRISGVPLKSWCDRCFEKIASSVGEVLKVEEEMYEIRLSEEEWRADSNWWLDDEDRQGASTTESKYSSSVNGEEDHELHYVEIHGVDEDAIDEEQLHEEGSLNLNQEVVQAGKEVVREEENGLDRPGIEMGLFEVSKEGLEAEFGLLPCVSGSAMDSIEKRRKDLKDCYPQEQVANCKDGTQWVTSGTMLRTHQKLQQVVAMLAKRIGSSSRRMGA</sequence>
<keyword evidence="3" id="KW-1185">Reference proteome</keyword>
<name>A0AAV5MKB2_9ROSI</name>
<dbReference type="SMART" id="SM00360">
    <property type="entry name" value="RRM"/>
    <property type="match status" value="1"/>
</dbReference>
<gene>
    <name evidence="2" type="ORF">SLEP1_g56673</name>
</gene>
<comment type="caution">
    <text evidence="2">The sequence shown here is derived from an EMBL/GenBank/DDBJ whole genome shotgun (WGS) entry which is preliminary data.</text>
</comment>
<dbReference type="GO" id="GO:0003723">
    <property type="term" value="F:RNA binding"/>
    <property type="evidence" value="ECO:0007669"/>
    <property type="project" value="InterPro"/>
</dbReference>